<keyword evidence="2" id="KW-0269">Exonuclease</keyword>
<dbReference type="EMBL" id="CP060394">
    <property type="protein sequence ID" value="QNI31147.1"/>
    <property type="molecule type" value="Genomic_DNA"/>
</dbReference>
<dbReference type="GO" id="GO:0006506">
    <property type="term" value="P:GPI anchor biosynthetic process"/>
    <property type="evidence" value="ECO:0007669"/>
    <property type="project" value="TreeGrafter"/>
</dbReference>
<dbReference type="KEGG" id="adin:H7849_18885"/>
<dbReference type="AlphaFoldDB" id="A0A7G8BF27"/>
<reference evidence="2 3" key="1">
    <citation type="submission" date="2020-08" db="EMBL/GenBank/DDBJ databases">
        <title>Edaphobacter telluris sp. nov. and Acidobacterium dinghuensis sp. nov., two acidobacteria isolated from forest soil.</title>
        <authorList>
            <person name="Fu J."/>
            <person name="Qiu L."/>
        </authorList>
    </citation>
    <scope>NUCLEOTIDE SEQUENCE [LARGE SCALE GENOMIC DNA]</scope>
    <source>
        <strain evidence="2">4Y35</strain>
    </source>
</reference>
<name>A0A7G8BF27_9BACT</name>
<organism evidence="2 3">
    <name type="scientific">Alloacidobacterium dinghuense</name>
    <dbReference type="NCBI Taxonomy" id="2763107"/>
    <lineage>
        <taxon>Bacteria</taxon>
        <taxon>Pseudomonadati</taxon>
        <taxon>Acidobacteriota</taxon>
        <taxon>Terriglobia</taxon>
        <taxon>Terriglobales</taxon>
        <taxon>Acidobacteriaceae</taxon>
        <taxon>Alloacidobacterium</taxon>
    </lineage>
</organism>
<protein>
    <submittedName>
        <fullName evidence="2">Endonuclease/exonuclease/phosphatase family protein</fullName>
    </submittedName>
</protein>
<dbReference type="RefSeq" id="WP_186741554.1">
    <property type="nucleotide sequence ID" value="NZ_CP060394.1"/>
</dbReference>
<dbReference type="InterPro" id="IPR036691">
    <property type="entry name" value="Endo/exonu/phosph_ase_sf"/>
</dbReference>
<dbReference type="PANTHER" id="PTHR14859:SF1">
    <property type="entry name" value="PGAP2-INTERACTING PROTEIN"/>
    <property type="match status" value="1"/>
</dbReference>
<dbReference type="Gene3D" id="3.60.10.10">
    <property type="entry name" value="Endonuclease/exonuclease/phosphatase"/>
    <property type="match status" value="1"/>
</dbReference>
<evidence type="ECO:0000313" key="3">
    <source>
        <dbReference type="Proteomes" id="UP000515312"/>
    </source>
</evidence>
<dbReference type="Pfam" id="PF03372">
    <property type="entry name" value="Exo_endo_phos"/>
    <property type="match status" value="1"/>
</dbReference>
<dbReference type="GO" id="GO:0016020">
    <property type="term" value="C:membrane"/>
    <property type="evidence" value="ECO:0007669"/>
    <property type="project" value="GOC"/>
</dbReference>
<accession>A0A7G8BF27</accession>
<keyword evidence="2" id="KW-0255">Endonuclease</keyword>
<keyword evidence="2" id="KW-0540">Nuclease</keyword>
<dbReference type="InterPro" id="IPR005135">
    <property type="entry name" value="Endo/exonuclease/phosphatase"/>
</dbReference>
<dbReference type="GO" id="GO:0004527">
    <property type="term" value="F:exonuclease activity"/>
    <property type="evidence" value="ECO:0007669"/>
    <property type="project" value="UniProtKB-KW"/>
</dbReference>
<dbReference type="SUPFAM" id="SSF56219">
    <property type="entry name" value="DNase I-like"/>
    <property type="match status" value="1"/>
</dbReference>
<dbReference type="GO" id="GO:0004519">
    <property type="term" value="F:endonuclease activity"/>
    <property type="evidence" value="ECO:0007669"/>
    <property type="project" value="UniProtKB-KW"/>
</dbReference>
<evidence type="ECO:0000313" key="2">
    <source>
        <dbReference type="EMBL" id="QNI31147.1"/>
    </source>
</evidence>
<dbReference type="PANTHER" id="PTHR14859">
    <property type="entry name" value="CALCOFLUOR WHITE HYPERSENSITIVE PROTEIN PRECURSOR"/>
    <property type="match status" value="1"/>
</dbReference>
<dbReference type="Proteomes" id="UP000515312">
    <property type="component" value="Chromosome"/>
</dbReference>
<gene>
    <name evidence="2" type="ORF">H7849_18885</name>
</gene>
<feature type="domain" description="Endonuclease/exonuclease/phosphatase" evidence="1">
    <location>
        <begin position="155"/>
        <end position="401"/>
    </location>
</feature>
<dbReference type="InterPro" id="IPR051916">
    <property type="entry name" value="GPI-anchor_lipid_remodeler"/>
</dbReference>
<keyword evidence="3" id="KW-1185">Reference proteome</keyword>
<keyword evidence="2" id="KW-0378">Hydrolase</keyword>
<evidence type="ECO:0000259" key="1">
    <source>
        <dbReference type="Pfam" id="PF03372"/>
    </source>
</evidence>
<proteinExistence type="predicted"/>
<sequence>MMKFGQARLKASGLPTNDYVSPHAVAGQLFLLLALTLCSNVSAQNKRNADYIRNSQPQLLTYQELMALGEQETVDPALAKKLNTLLTTPFINNEAYFAGTKPLRPDLKGLGPSLRLVEWNIERGISFDEIKLLLTDKQAFIAKVHSEAANNTNTEKANDEVLSAQMDVLQSADVLVLNELDWGMKRSGYRAVVKDLADALKMNWAYGVEFVEVDPKVLGTQSFANVENEAERKELDELFSTDKTRFLGLHGTAILSRYPLRDVKLVPFKYQAYDWYNGEKKYGSVEAGKRKGASLLFGETIVREVRRGGRTNLIATIDVPDLPGQQVTIVATHLENRTTPKGRVEEADELFDMIRPIRNPVIVAGDMNTTGEDGSVLSLKSAALKKINNPAFWATQGIKYATGVGLVMDIASFGFKRTKFQGDPTASGVPLLAANPEQGFFKDLNKDRFDDGTRIDFRGDAELSVNDREGTLGNSNERASKGFVTTFALPRTMGAVGKFRLDWIFVKGYLKEDSAAADSYRFAPGFARTMNEANQALNEPLSDHAAISVDLPITQPALPCSRK</sequence>